<dbReference type="AlphaFoldDB" id="A0A5D3BBF0"/>
<dbReference type="EMBL" id="SSTE01019218">
    <property type="protein sequence ID" value="KAA0036748.1"/>
    <property type="molecule type" value="Genomic_DNA"/>
</dbReference>
<evidence type="ECO:0000313" key="2">
    <source>
        <dbReference type="EMBL" id="TYJ95815.1"/>
    </source>
</evidence>
<evidence type="ECO:0000313" key="1">
    <source>
        <dbReference type="EMBL" id="KAA0036748.1"/>
    </source>
</evidence>
<comment type="caution">
    <text evidence="2">The sequence shown here is derived from an EMBL/GenBank/DDBJ whole genome shotgun (WGS) entry which is preliminary data.</text>
</comment>
<sequence>MMRRTFHAISEIRGSSCSGFNWNDDLKCIIAKKVVVNDCHPAAKGLLNRSFPHYDELSCVFRRDRTTRGCSKIFTDVMSNVPRGYDEFAARWQ</sequence>
<dbReference type="OrthoDB" id="618098at2759"/>
<protein>
    <submittedName>
        <fullName evidence="2">Retrotransposon protein</fullName>
    </submittedName>
</protein>
<dbReference type="PANTHER" id="PTHR46250:SF18">
    <property type="entry name" value="MYB_SANT-LIKE DOMAIN-CONTAINING PROTEIN"/>
    <property type="match status" value="1"/>
</dbReference>
<dbReference type="Proteomes" id="UP000321393">
    <property type="component" value="Unassembled WGS sequence"/>
</dbReference>
<evidence type="ECO:0000313" key="3">
    <source>
        <dbReference type="Proteomes" id="UP000321393"/>
    </source>
</evidence>
<dbReference type="EMBL" id="SSTD01020080">
    <property type="protein sequence ID" value="TYJ95815.1"/>
    <property type="molecule type" value="Genomic_DNA"/>
</dbReference>
<name>A0A5D3BBF0_CUCMM</name>
<dbReference type="Proteomes" id="UP000321947">
    <property type="component" value="Unassembled WGS sequence"/>
</dbReference>
<organism evidence="2 4">
    <name type="scientific">Cucumis melo var. makuwa</name>
    <name type="common">Oriental melon</name>
    <dbReference type="NCBI Taxonomy" id="1194695"/>
    <lineage>
        <taxon>Eukaryota</taxon>
        <taxon>Viridiplantae</taxon>
        <taxon>Streptophyta</taxon>
        <taxon>Embryophyta</taxon>
        <taxon>Tracheophyta</taxon>
        <taxon>Spermatophyta</taxon>
        <taxon>Magnoliopsida</taxon>
        <taxon>eudicotyledons</taxon>
        <taxon>Gunneridae</taxon>
        <taxon>Pentapetalae</taxon>
        <taxon>rosids</taxon>
        <taxon>fabids</taxon>
        <taxon>Cucurbitales</taxon>
        <taxon>Cucurbitaceae</taxon>
        <taxon>Benincaseae</taxon>
        <taxon>Cucumis</taxon>
    </lineage>
</organism>
<gene>
    <name evidence="2" type="ORF">E5676_scaffold110G001000</name>
    <name evidence="1" type="ORF">E6C27_scaffold20G00270</name>
</gene>
<dbReference type="PANTHER" id="PTHR46250">
    <property type="entry name" value="MYB/SANT-LIKE DNA-BINDING DOMAIN PROTEIN-RELATED"/>
    <property type="match status" value="1"/>
</dbReference>
<evidence type="ECO:0000313" key="4">
    <source>
        <dbReference type="Proteomes" id="UP000321947"/>
    </source>
</evidence>
<reference evidence="3 4" key="1">
    <citation type="submission" date="2019-08" db="EMBL/GenBank/DDBJ databases">
        <title>Draft genome sequences of two oriental melons (Cucumis melo L. var makuwa).</title>
        <authorList>
            <person name="Kwon S.-Y."/>
        </authorList>
    </citation>
    <scope>NUCLEOTIDE SEQUENCE [LARGE SCALE GENOMIC DNA]</scope>
    <source>
        <strain evidence="4">cv. Chang Bougi</strain>
        <strain evidence="3">cv. SW 3</strain>
        <tissue evidence="2">Leaf</tissue>
    </source>
</reference>
<proteinExistence type="predicted"/>
<accession>A0A5D3BBF0</accession>